<proteinExistence type="predicted"/>
<feature type="non-terminal residue" evidence="1">
    <location>
        <position position="39"/>
    </location>
</feature>
<gene>
    <name evidence="1" type="primary">Nfu_g_1_013464</name>
</gene>
<organism evidence="1">
    <name type="scientific">Nothobranchius korthausae</name>
    <dbReference type="NCBI Taxonomy" id="1143690"/>
    <lineage>
        <taxon>Eukaryota</taxon>
        <taxon>Metazoa</taxon>
        <taxon>Chordata</taxon>
        <taxon>Craniata</taxon>
        <taxon>Vertebrata</taxon>
        <taxon>Euteleostomi</taxon>
        <taxon>Actinopterygii</taxon>
        <taxon>Neopterygii</taxon>
        <taxon>Teleostei</taxon>
        <taxon>Neoteleostei</taxon>
        <taxon>Acanthomorphata</taxon>
        <taxon>Ovalentaria</taxon>
        <taxon>Atherinomorphae</taxon>
        <taxon>Cyprinodontiformes</taxon>
        <taxon>Nothobranchiidae</taxon>
        <taxon>Nothobranchius</taxon>
    </lineage>
</organism>
<feature type="non-terminal residue" evidence="1">
    <location>
        <position position="1"/>
    </location>
</feature>
<dbReference type="EMBL" id="HAEC01015441">
    <property type="protein sequence ID" value="SBQ83662.1"/>
    <property type="molecule type" value="Transcribed_RNA"/>
</dbReference>
<reference evidence="1" key="1">
    <citation type="submission" date="2016-05" db="EMBL/GenBank/DDBJ databases">
        <authorList>
            <person name="Senf B."/>
        </authorList>
    </citation>
    <scope>NUCLEOTIDE SEQUENCE</scope>
    <source>
        <tissue evidence="1">Brain</tissue>
    </source>
</reference>
<dbReference type="AlphaFoldDB" id="A0A1A8HJN8"/>
<protein>
    <submittedName>
        <fullName evidence="1">Chromosome undetermined SCAF9096, whole genome shotgun sequence, Uncharacterized protein</fullName>
    </submittedName>
</protein>
<name>A0A1A8HJN8_9TELE</name>
<evidence type="ECO:0000313" key="1">
    <source>
        <dbReference type="EMBL" id="SBQ83662.1"/>
    </source>
</evidence>
<accession>A0A1A8HJN8</accession>
<sequence length="39" mass="4162">RPIPLPTSAKWSLRGESLCCVGSFGSFNCKEGVIPPLTI</sequence>
<reference evidence="1" key="2">
    <citation type="submission" date="2017-09" db="EMBL/GenBank/DDBJ databases">
        <title>The genome of a short-lived fish provides insights into sex chromosome evolution and the genetic control of aging.</title>
        <authorList>
            <person name="Reichwald K."/>
            <person name="Felder M."/>
            <person name="Petzold A."/>
            <person name="Koch P."/>
            <person name="Groth M."/>
            <person name="Platzer M."/>
        </authorList>
    </citation>
    <scope>NUCLEOTIDE SEQUENCE</scope>
    <source>
        <tissue evidence="1">Brain</tissue>
    </source>
</reference>